<gene>
    <name evidence="3" type="ORF">METZ01_LOCUS270641</name>
</gene>
<dbReference type="EMBL" id="UINC01077559">
    <property type="protein sequence ID" value="SVC17787.1"/>
    <property type="molecule type" value="Genomic_DNA"/>
</dbReference>
<dbReference type="InterPro" id="IPR053195">
    <property type="entry name" value="Bax-like"/>
</dbReference>
<dbReference type="GO" id="GO:0004040">
    <property type="term" value="F:amidase activity"/>
    <property type="evidence" value="ECO:0007669"/>
    <property type="project" value="InterPro"/>
</dbReference>
<feature type="non-terminal residue" evidence="3">
    <location>
        <position position="1"/>
    </location>
</feature>
<reference evidence="3" key="1">
    <citation type="submission" date="2018-05" db="EMBL/GenBank/DDBJ databases">
        <authorList>
            <person name="Lanie J.A."/>
            <person name="Ng W.-L."/>
            <person name="Kazmierczak K.M."/>
            <person name="Andrzejewski T.M."/>
            <person name="Davidsen T.M."/>
            <person name="Wayne K.J."/>
            <person name="Tettelin H."/>
            <person name="Glass J.I."/>
            <person name="Rusch D."/>
            <person name="Podicherti R."/>
            <person name="Tsui H.-C.T."/>
            <person name="Winkler M.E."/>
        </authorList>
    </citation>
    <scope>NUCLEOTIDE SEQUENCE</scope>
</reference>
<dbReference type="InterPro" id="IPR002901">
    <property type="entry name" value="MGlyc_endo_b_GlcNAc-like_dom"/>
</dbReference>
<dbReference type="PANTHER" id="PTHR40572">
    <property type="entry name" value="PROTEIN BAX"/>
    <property type="match status" value="1"/>
</dbReference>
<keyword evidence="1" id="KW-0472">Membrane</keyword>
<keyword evidence="1" id="KW-0812">Transmembrane</keyword>
<evidence type="ECO:0000313" key="3">
    <source>
        <dbReference type="EMBL" id="SVC17787.1"/>
    </source>
</evidence>
<keyword evidence="1" id="KW-1133">Transmembrane helix</keyword>
<sequence>VKITRLKKYYFDALIFLVAFLYLFPWGYIEKDAYSALVSYDDMHEDEVSDAPIHNFVSDTNEAESLYSTLQAVGYRLDGVKNGFQTSPHVFLPKIPKDIKNFSPVHKRKQLFIMVTLPLILQSNELISEDRQRLMDLGRRIKRGTNISYSDNLWLEEMSNRYSAESTNIDDLLERVDIVPVSLALAQAIEESGWGTSRFTHEGNALYGQRIYGIQKDRAGMIPQDADSKKYKVQSYYQLQESVDSYINNLNSHYAYSKFRKARKLLRKKHNKIDPIFLASTLDNYSENGERYTKKLIRIIKANDLVLFDPAKLSPDYFVNVKHIAG</sequence>
<organism evidence="3">
    <name type="scientific">marine metagenome</name>
    <dbReference type="NCBI Taxonomy" id="408172"/>
    <lineage>
        <taxon>unclassified sequences</taxon>
        <taxon>metagenomes</taxon>
        <taxon>ecological metagenomes</taxon>
    </lineage>
</organism>
<accession>A0A382K3Y9</accession>
<name>A0A382K3Y9_9ZZZZ</name>
<evidence type="ECO:0000259" key="2">
    <source>
        <dbReference type="Pfam" id="PF01832"/>
    </source>
</evidence>
<feature type="transmembrane region" description="Helical" evidence="1">
    <location>
        <begin position="9"/>
        <end position="29"/>
    </location>
</feature>
<dbReference type="PANTHER" id="PTHR40572:SF1">
    <property type="entry name" value="PROTEIN BAX"/>
    <property type="match status" value="1"/>
</dbReference>
<dbReference type="Gene3D" id="1.10.530.10">
    <property type="match status" value="1"/>
</dbReference>
<evidence type="ECO:0000256" key="1">
    <source>
        <dbReference type="SAM" id="Phobius"/>
    </source>
</evidence>
<dbReference type="Pfam" id="PF01832">
    <property type="entry name" value="Glucosaminidase"/>
    <property type="match status" value="1"/>
</dbReference>
<protein>
    <recommendedName>
        <fullName evidence="2">Mannosyl-glycoprotein endo-beta-N-acetylglucosamidase-like domain-containing protein</fullName>
    </recommendedName>
</protein>
<feature type="domain" description="Mannosyl-glycoprotein endo-beta-N-acetylglucosamidase-like" evidence="2">
    <location>
        <begin position="170"/>
        <end position="305"/>
    </location>
</feature>
<proteinExistence type="predicted"/>
<dbReference type="AlphaFoldDB" id="A0A382K3Y9"/>